<name>A0A8J6DYL3_9EUKA</name>
<keyword evidence="2" id="KW-1185">Reference proteome</keyword>
<accession>A0A8J6DYL3</accession>
<evidence type="ECO:0000313" key="1">
    <source>
        <dbReference type="EMBL" id="KAG9392424.1"/>
    </source>
</evidence>
<dbReference type="Proteomes" id="UP000717585">
    <property type="component" value="Unassembled WGS sequence"/>
</dbReference>
<evidence type="ECO:0000313" key="2">
    <source>
        <dbReference type="Proteomes" id="UP000717585"/>
    </source>
</evidence>
<dbReference type="AlphaFoldDB" id="A0A8J6DYL3"/>
<protein>
    <submittedName>
        <fullName evidence="1">Uncharacterized protein</fullName>
    </submittedName>
</protein>
<organism evidence="1 2">
    <name type="scientific">Carpediemonas membranifera</name>
    <dbReference type="NCBI Taxonomy" id="201153"/>
    <lineage>
        <taxon>Eukaryota</taxon>
        <taxon>Metamonada</taxon>
        <taxon>Carpediemonas-like organisms</taxon>
        <taxon>Carpediemonas</taxon>
    </lineage>
</organism>
<dbReference type="EMBL" id="JAHDYR010000038">
    <property type="protein sequence ID" value="KAG9392424.1"/>
    <property type="molecule type" value="Genomic_DNA"/>
</dbReference>
<proteinExistence type="predicted"/>
<gene>
    <name evidence="1" type="ORF">J8273_5414</name>
</gene>
<sequence>MVFIVGSYMSSSSMISCNKMEIYTIKASIKQAFRQNYTEELRVGDYAAAKYLYSCLLARLAVECYAQRRELPLHDADFHNGLLTHVRGGQPGQAYAAIVQSLDTLPMWRETTTQDLVAQLEGRAESHGVSPSLRKWFTRYANSVKLWLARTVTTYRDRLQGTLARLEEALAGVGSPAFFQQELAGVHAILNMVNPEILACLPSLFWATHMGENDGLPVSQAAPRILSCVWAIADGVETLSGLISHFNGEYSMSLRQPRLVPIVPMAPVRPGFMAYGETMGLLNENFCHRVGIVPTLPHATAVCSA</sequence>
<comment type="caution">
    <text evidence="1">The sequence shown here is derived from an EMBL/GenBank/DDBJ whole genome shotgun (WGS) entry which is preliminary data.</text>
</comment>
<reference evidence="1" key="1">
    <citation type="submission" date="2021-05" db="EMBL/GenBank/DDBJ databases">
        <title>A free-living protist that lacks canonical eukaryotic 1 DNA replication and segregation systems.</title>
        <authorList>
            <person name="Salas-Leiva D.E."/>
            <person name="Tromer E.C."/>
            <person name="Curtis B.A."/>
            <person name="Jerlstrom-Hultqvist J."/>
            <person name="Kolisko M."/>
            <person name="Yi Z."/>
            <person name="Salas-Leiva J.S."/>
            <person name="Gallot-Lavallee L."/>
            <person name="Kops G.J.P.L."/>
            <person name="Archibald J.M."/>
            <person name="Simpson A.G.B."/>
            <person name="Roger A.J."/>
        </authorList>
    </citation>
    <scope>NUCLEOTIDE SEQUENCE</scope>
    <source>
        <strain evidence="1">BICM</strain>
    </source>
</reference>